<evidence type="ECO:0000256" key="2">
    <source>
        <dbReference type="SAM" id="Phobius"/>
    </source>
</evidence>
<comment type="subcellular location">
    <subcellularLocation>
        <location evidence="1">Membrane</location>
        <topology evidence="1">Multi-pass membrane protein</topology>
    </subcellularLocation>
</comment>
<keyword evidence="2" id="KW-0472">Membrane</keyword>
<keyword evidence="2" id="KW-0812">Transmembrane</keyword>
<evidence type="ECO:0000259" key="3">
    <source>
        <dbReference type="Pfam" id="PF14159"/>
    </source>
</evidence>
<evidence type="ECO:0000313" key="4">
    <source>
        <dbReference type="EMBL" id="KAK7309748.1"/>
    </source>
</evidence>
<feature type="transmembrane region" description="Helical" evidence="2">
    <location>
        <begin position="156"/>
        <end position="172"/>
    </location>
</feature>
<comment type="caution">
    <text evidence="4">The sequence shown here is derived from an EMBL/GenBank/DDBJ whole genome shotgun (WGS) entry which is preliminary data.</text>
</comment>
<name>A0AAN9K4K0_CLITE</name>
<gene>
    <name evidence="4" type="ORF">RJT34_06723</name>
</gene>
<accession>A0AAN9K4K0</accession>
<dbReference type="PANTHER" id="PTHR33222:SF2">
    <property type="entry name" value="PROTEIN CURVATURE THYLAKOID 1D, CHLOROPLASTIC"/>
    <property type="match status" value="1"/>
</dbReference>
<dbReference type="Pfam" id="PF14159">
    <property type="entry name" value="CAAD"/>
    <property type="match status" value="1"/>
</dbReference>
<dbReference type="InterPro" id="IPR033344">
    <property type="entry name" value="CURT1"/>
</dbReference>
<dbReference type="PANTHER" id="PTHR33222">
    <property type="match status" value="1"/>
</dbReference>
<dbReference type="InterPro" id="IPR025564">
    <property type="entry name" value="CAAD_dom"/>
</dbReference>
<reference evidence="4 5" key="1">
    <citation type="submission" date="2024-01" db="EMBL/GenBank/DDBJ databases">
        <title>The genomes of 5 underutilized Papilionoideae crops provide insights into root nodulation and disease resistance.</title>
        <authorList>
            <person name="Yuan L."/>
        </authorList>
    </citation>
    <scope>NUCLEOTIDE SEQUENCE [LARGE SCALE GENOMIC DNA]</scope>
    <source>
        <strain evidence="4">LY-2023</strain>
        <tissue evidence="4">Leaf</tissue>
    </source>
</reference>
<feature type="transmembrane region" description="Helical" evidence="2">
    <location>
        <begin position="123"/>
        <end position="144"/>
    </location>
</feature>
<dbReference type="AlphaFoldDB" id="A0AAN9K4K0"/>
<evidence type="ECO:0000313" key="5">
    <source>
        <dbReference type="Proteomes" id="UP001359559"/>
    </source>
</evidence>
<evidence type="ECO:0000256" key="1">
    <source>
        <dbReference type="ARBA" id="ARBA00004141"/>
    </source>
</evidence>
<dbReference type="EMBL" id="JAYKXN010000002">
    <property type="protein sequence ID" value="KAK7309748.1"/>
    <property type="molecule type" value="Genomic_DNA"/>
</dbReference>
<protein>
    <recommendedName>
        <fullName evidence="3">Cyanobacterial aminoacyl-tRNA synthetase CAAD domain-containing protein</fullName>
    </recommendedName>
</protein>
<sequence length="196" mass="21361">MGLCTVQPIALSKFPNASLFLSKPSLPHILTHTLPLSSRSTSLRNVLTKATASEERSSGASQIFDETREGVMTLEDVKATDKNEYSETVENVGTKEEVSDDGQGLSLDLLDKLNFDTNDTASIVLYGAGTLVALWLTSAVVGAIDSIPLFPKLLEVVGLAYTLWFSYRYLLFKKNRDELASKIEELKSQVLGSNGN</sequence>
<proteinExistence type="predicted"/>
<keyword evidence="2" id="KW-1133">Transmembrane helix</keyword>
<dbReference type="GO" id="GO:0009535">
    <property type="term" value="C:chloroplast thylakoid membrane"/>
    <property type="evidence" value="ECO:0007669"/>
    <property type="project" value="TreeGrafter"/>
</dbReference>
<dbReference type="Proteomes" id="UP001359559">
    <property type="component" value="Unassembled WGS sequence"/>
</dbReference>
<organism evidence="4 5">
    <name type="scientific">Clitoria ternatea</name>
    <name type="common">Butterfly pea</name>
    <dbReference type="NCBI Taxonomy" id="43366"/>
    <lineage>
        <taxon>Eukaryota</taxon>
        <taxon>Viridiplantae</taxon>
        <taxon>Streptophyta</taxon>
        <taxon>Embryophyta</taxon>
        <taxon>Tracheophyta</taxon>
        <taxon>Spermatophyta</taxon>
        <taxon>Magnoliopsida</taxon>
        <taxon>eudicotyledons</taxon>
        <taxon>Gunneridae</taxon>
        <taxon>Pentapetalae</taxon>
        <taxon>rosids</taxon>
        <taxon>fabids</taxon>
        <taxon>Fabales</taxon>
        <taxon>Fabaceae</taxon>
        <taxon>Papilionoideae</taxon>
        <taxon>50 kb inversion clade</taxon>
        <taxon>NPAAA clade</taxon>
        <taxon>indigoferoid/millettioid clade</taxon>
        <taxon>Phaseoleae</taxon>
        <taxon>Clitoria</taxon>
    </lineage>
</organism>
<feature type="domain" description="Cyanobacterial aminoacyl-tRNA synthetase CAAD" evidence="3">
    <location>
        <begin position="117"/>
        <end position="192"/>
    </location>
</feature>
<keyword evidence="5" id="KW-1185">Reference proteome</keyword>